<proteinExistence type="predicted"/>
<keyword evidence="2" id="KW-1185">Reference proteome</keyword>
<dbReference type="EMBL" id="JNBS01001939">
    <property type="protein sequence ID" value="OQR96903.1"/>
    <property type="molecule type" value="Genomic_DNA"/>
</dbReference>
<dbReference type="Proteomes" id="UP000243217">
    <property type="component" value="Unassembled WGS sequence"/>
</dbReference>
<evidence type="ECO:0000313" key="1">
    <source>
        <dbReference type="EMBL" id="OQR96903.1"/>
    </source>
</evidence>
<gene>
    <name evidence="1" type="ORF">THRCLA_21975</name>
</gene>
<comment type="caution">
    <text evidence="1">The sequence shown here is derived from an EMBL/GenBank/DDBJ whole genome shotgun (WGS) entry which is preliminary data.</text>
</comment>
<protein>
    <submittedName>
        <fullName evidence="1">Uncharacterized protein</fullName>
    </submittedName>
</protein>
<sequence>MAMVHVPRAGEKRRRENGLMIQTAKRTRFLSDFDLEEMLYTLMTISEDLALLLNLSKDICQDKHCCNCNPSERIALYRKLKSIETALSQDERVSLPTIQSMCKDMYDVLKYLLEKHYTDFVKLGMDHLILAVRHQFVQYMMDYSLN</sequence>
<reference evidence="1 2" key="1">
    <citation type="journal article" date="2014" name="Genome Biol. Evol.">
        <title>The secreted proteins of Achlya hypogyna and Thraustotheca clavata identify the ancestral oomycete secretome and reveal gene acquisitions by horizontal gene transfer.</title>
        <authorList>
            <person name="Misner I."/>
            <person name="Blouin N."/>
            <person name="Leonard G."/>
            <person name="Richards T.A."/>
            <person name="Lane C.E."/>
        </authorList>
    </citation>
    <scope>NUCLEOTIDE SEQUENCE [LARGE SCALE GENOMIC DNA]</scope>
    <source>
        <strain evidence="1 2">ATCC 34112</strain>
    </source>
</reference>
<accession>A0A1V9ZFZ2</accession>
<name>A0A1V9ZFZ2_9STRA</name>
<dbReference type="OrthoDB" id="70626at2759"/>
<organism evidence="1 2">
    <name type="scientific">Thraustotheca clavata</name>
    <dbReference type="NCBI Taxonomy" id="74557"/>
    <lineage>
        <taxon>Eukaryota</taxon>
        <taxon>Sar</taxon>
        <taxon>Stramenopiles</taxon>
        <taxon>Oomycota</taxon>
        <taxon>Saprolegniomycetes</taxon>
        <taxon>Saprolegniales</taxon>
        <taxon>Achlyaceae</taxon>
        <taxon>Thraustotheca</taxon>
    </lineage>
</organism>
<evidence type="ECO:0000313" key="2">
    <source>
        <dbReference type="Proteomes" id="UP000243217"/>
    </source>
</evidence>
<dbReference type="AlphaFoldDB" id="A0A1V9ZFZ2"/>